<accession>A0A8H3IFY0</accession>
<proteinExistence type="predicted"/>
<dbReference type="InterPro" id="IPR005338">
    <property type="entry name" value="Anhydro_N_Ac-Mur_kinase"/>
</dbReference>
<dbReference type="Pfam" id="PF03702">
    <property type="entry name" value="AnmK"/>
    <property type="match status" value="1"/>
</dbReference>
<dbReference type="GO" id="GO:0005524">
    <property type="term" value="F:ATP binding"/>
    <property type="evidence" value="ECO:0007669"/>
    <property type="project" value="InterPro"/>
</dbReference>
<dbReference type="PANTHER" id="PTHR30605:SF0">
    <property type="entry name" value="ANHYDRO-N-ACETYLMURAMIC ACID KINASE"/>
    <property type="match status" value="1"/>
</dbReference>
<evidence type="ECO:0000313" key="1">
    <source>
        <dbReference type="EMBL" id="CAF9919330.1"/>
    </source>
</evidence>
<reference evidence="1" key="1">
    <citation type="submission" date="2021-03" db="EMBL/GenBank/DDBJ databases">
        <authorList>
            <person name="Tagirdzhanova G."/>
        </authorList>
    </citation>
    <scope>NUCLEOTIDE SEQUENCE</scope>
</reference>
<dbReference type="GO" id="GO:0016773">
    <property type="term" value="F:phosphotransferase activity, alcohol group as acceptor"/>
    <property type="evidence" value="ECO:0007669"/>
    <property type="project" value="InterPro"/>
</dbReference>
<name>A0A8H3IFY0_9LECA</name>
<protein>
    <submittedName>
        <fullName evidence="1">Uncharacterized protein</fullName>
    </submittedName>
</protein>
<dbReference type="Gene3D" id="3.30.420.40">
    <property type="match status" value="1"/>
</dbReference>
<keyword evidence="2" id="KW-1185">Reference proteome</keyword>
<dbReference type="AlphaFoldDB" id="A0A8H3IFY0"/>
<sequence length="200" mass="21973">MVPKMSPYPSVSSASTLAPQWSPFHLKILRYGYMKNHPFFTHPPPKTTGREFLGDDKAIKPFKICTHAGLSPEDTVATITRIAAKAIVHPYRTWVPKDKEGKLGYRKGLHELGCNVRMTLLDESGVGGEAREALTFAFQAMDAVLGSVLVAPQRAETRTSSFLGKTSPGSNYRELMRKSVAFGGNLEGELPPVKGMVLER</sequence>
<dbReference type="Proteomes" id="UP000664203">
    <property type="component" value="Unassembled WGS sequence"/>
</dbReference>
<comment type="caution">
    <text evidence="1">The sequence shown here is derived from an EMBL/GenBank/DDBJ whole genome shotgun (WGS) entry which is preliminary data.</text>
</comment>
<dbReference type="GO" id="GO:0006040">
    <property type="term" value="P:amino sugar metabolic process"/>
    <property type="evidence" value="ECO:0007669"/>
    <property type="project" value="InterPro"/>
</dbReference>
<dbReference type="GO" id="GO:0009254">
    <property type="term" value="P:peptidoglycan turnover"/>
    <property type="evidence" value="ECO:0007669"/>
    <property type="project" value="InterPro"/>
</dbReference>
<dbReference type="PANTHER" id="PTHR30605">
    <property type="entry name" value="ANHYDRO-N-ACETYLMURAMIC ACID KINASE"/>
    <property type="match status" value="1"/>
</dbReference>
<evidence type="ECO:0000313" key="2">
    <source>
        <dbReference type="Proteomes" id="UP000664203"/>
    </source>
</evidence>
<dbReference type="EMBL" id="CAJPDR010000121">
    <property type="protein sequence ID" value="CAF9919330.1"/>
    <property type="molecule type" value="Genomic_DNA"/>
</dbReference>
<gene>
    <name evidence="1" type="ORF">ALECFALPRED_001126</name>
</gene>
<dbReference type="OrthoDB" id="5427593at2759"/>
<organism evidence="1 2">
    <name type="scientific">Alectoria fallacina</name>
    <dbReference type="NCBI Taxonomy" id="1903189"/>
    <lineage>
        <taxon>Eukaryota</taxon>
        <taxon>Fungi</taxon>
        <taxon>Dikarya</taxon>
        <taxon>Ascomycota</taxon>
        <taxon>Pezizomycotina</taxon>
        <taxon>Lecanoromycetes</taxon>
        <taxon>OSLEUM clade</taxon>
        <taxon>Lecanoromycetidae</taxon>
        <taxon>Lecanorales</taxon>
        <taxon>Lecanorineae</taxon>
        <taxon>Parmeliaceae</taxon>
        <taxon>Alectoria</taxon>
    </lineage>
</organism>